<dbReference type="PANTHER" id="PTHR45617">
    <property type="entry name" value="LEUCINE RICH REPEAT FAMILY PROTEIN"/>
    <property type="match status" value="1"/>
</dbReference>
<gene>
    <name evidence="5 6" type="primary">LOC117569737</name>
</gene>
<evidence type="ECO:0000313" key="4">
    <source>
        <dbReference type="Proteomes" id="UP000515160"/>
    </source>
</evidence>
<dbReference type="RefSeq" id="XP_051860561.1">
    <property type="nucleotide sequence ID" value="XM_052004601.1"/>
</dbReference>
<sequence length="616" mass="69272">MNMFKSKSFDLNNEENTKRTEHLYQPRRIRWMKYIVIPLTIAFVLLLIVCNIDFSSEQSQTNTSLVESAKWCTADNSCDKNVSNLLMNTNWKDSLLLRLENYNFPEGIISSEVLTKEYSLQSLEVINCSVNYIMDDVFNQPNLRSLLELELVNTELKNLTKSTFQGLEELRNFTLINVRTSMHCESFMTPLANNLTAATIHQLYSGHSIYKPSDFFGIAIYTSLKSLDLKGNNFGEILETGWFNNMPALKSLSLADCRFNSIDFDINTNSFGRLKFLDLSGNQLLRLNAQIVTNPMDKILHLKLAKYSKTATTLPASTIAVAKRAIFEDSVTSAFDEDTPKFQSKSTSGSTVALDTTTVTAAPPSSDNMDIKCLNTAKDTVSNLSMSCNAAITIVDQAETTINIILTQVDFEDWALVYFSDENDINCVEKEDKSVQFTDNISITVNDLSCATSYVICLLQDNKTSPLNCLSHHTLHCTTVVSRSSWFEENSVLIISLGTVGILLFVALGGGATYAILWHRPSWLCGSNRLKRAARDSLTMLLLPQNYEQNIYSAIRKENDGDAIGDYMTYYRHLEQTNLYQTESNKYNVPPQESAPPAPNPKGHTYASFDLYEELI</sequence>
<dbReference type="SUPFAM" id="SSF52058">
    <property type="entry name" value="L domain-like"/>
    <property type="match status" value="1"/>
</dbReference>
<feature type="transmembrane region" description="Helical" evidence="3">
    <location>
        <begin position="492"/>
        <end position="517"/>
    </location>
</feature>
<dbReference type="GeneID" id="117569737"/>
<dbReference type="InterPro" id="IPR003591">
    <property type="entry name" value="Leu-rich_rpt_typical-subtyp"/>
</dbReference>
<protein>
    <submittedName>
        <fullName evidence="5 6">Uncharacterized protein LOC117569737 isoform X1</fullName>
    </submittedName>
</protein>
<dbReference type="InterPro" id="IPR032675">
    <property type="entry name" value="LRR_dom_sf"/>
</dbReference>
<dbReference type="SMART" id="SM00369">
    <property type="entry name" value="LRR_TYP"/>
    <property type="match status" value="4"/>
</dbReference>
<keyword evidence="2" id="KW-0677">Repeat</keyword>
<keyword evidence="4" id="KW-1185">Reference proteome</keyword>
<evidence type="ECO:0000313" key="5">
    <source>
        <dbReference type="RefSeq" id="XP_034106906.1"/>
    </source>
</evidence>
<dbReference type="OrthoDB" id="26525at2759"/>
<dbReference type="Proteomes" id="UP000515160">
    <property type="component" value="Chromosome 3"/>
</dbReference>
<evidence type="ECO:0000313" key="6">
    <source>
        <dbReference type="RefSeq" id="XP_051860561.1"/>
    </source>
</evidence>
<keyword evidence="3" id="KW-0472">Membrane</keyword>
<dbReference type="RefSeq" id="XP_034106906.1">
    <property type="nucleotide sequence ID" value="XM_034251015.2"/>
</dbReference>
<evidence type="ECO:0000256" key="2">
    <source>
        <dbReference type="ARBA" id="ARBA00022737"/>
    </source>
</evidence>
<organism evidence="4 5">
    <name type="scientific">Drosophila albomicans</name>
    <name type="common">Fruit fly</name>
    <dbReference type="NCBI Taxonomy" id="7291"/>
    <lineage>
        <taxon>Eukaryota</taxon>
        <taxon>Metazoa</taxon>
        <taxon>Ecdysozoa</taxon>
        <taxon>Arthropoda</taxon>
        <taxon>Hexapoda</taxon>
        <taxon>Insecta</taxon>
        <taxon>Pterygota</taxon>
        <taxon>Neoptera</taxon>
        <taxon>Endopterygota</taxon>
        <taxon>Diptera</taxon>
        <taxon>Brachycera</taxon>
        <taxon>Muscomorpha</taxon>
        <taxon>Ephydroidea</taxon>
        <taxon>Drosophilidae</taxon>
        <taxon>Drosophila</taxon>
    </lineage>
</organism>
<keyword evidence="1" id="KW-0433">Leucine-rich repeat</keyword>
<dbReference type="AlphaFoldDB" id="A0A6P8WT90"/>
<feature type="transmembrane region" description="Helical" evidence="3">
    <location>
        <begin position="34"/>
        <end position="54"/>
    </location>
</feature>
<reference evidence="5 6" key="1">
    <citation type="submission" date="2025-04" db="UniProtKB">
        <authorList>
            <consortium name="RefSeq"/>
        </authorList>
    </citation>
    <scope>IDENTIFICATION</scope>
    <source>
        <strain evidence="5 6">15112-1751.03</strain>
        <tissue evidence="5 6">Whole Adult</tissue>
    </source>
</reference>
<evidence type="ECO:0000256" key="3">
    <source>
        <dbReference type="SAM" id="Phobius"/>
    </source>
</evidence>
<dbReference type="Gene3D" id="3.80.10.10">
    <property type="entry name" value="Ribonuclease Inhibitor"/>
    <property type="match status" value="1"/>
</dbReference>
<evidence type="ECO:0000256" key="1">
    <source>
        <dbReference type="ARBA" id="ARBA00022614"/>
    </source>
</evidence>
<name>A0A6P8WT90_DROAB</name>
<proteinExistence type="predicted"/>
<keyword evidence="3" id="KW-0812">Transmembrane</keyword>
<keyword evidence="3" id="KW-1133">Transmembrane helix</keyword>
<accession>A0A6P8WT90</accession>